<evidence type="ECO:0000256" key="9">
    <source>
        <dbReference type="ARBA" id="ARBA00023295"/>
    </source>
</evidence>
<dbReference type="GO" id="GO:0033942">
    <property type="term" value="F:4-alpha-D-(1-&gt;4)-alpha-D-glucanotrehalose trehalohydrolase activity"/>
    <property type="evidence" value="ECO:0007669"/>
    <property type="project" value="UniProtKB-EC"/>
</dbReference>
<dbReference type="EC" id="3.2.1.141" evidence="4 13"/>
<evidence type="ECO:0000256" key="1">
    <source>
        <dbReference type="ARBA" id="ARBA00004496"/>
    </source>
</evidence>
<evidence type="ECO:0000256" key="2">
    <source>
        <dbReference type="ARBA" id="ARBA00005199"/>
    </source>
</evidence>
<protein>
    <recommendedName>
        <fullName evidence="5 13">Malto-oligosyltrehalose trehalohydrolase</fullName>
        <shortName evidence="14">MTHase</shortName>
        <ecNumber evidence="4 13">3.2.1.141</ecNumber>
    </recommendedName>
    <alternativeName>
        <fullName evidence="11 14">4-alpha-D-((1-&gt;4)-alpha-D-glucano)trehalose trehalohydrolase</fullName>
    </alternativeName>
    <alternativeName>
        <fullName evidence="10 14">Maltooligosyl trehalose trehalohydrolase</fullName>
    </alternativeName>
</protein>
<evidence type="ECO:0000256" key="13">
    <source>
        <dbReference type="NCBIfam" id="TIGR02402"/>
    </source>
</evidence>
<organism evidence="16 17">
    <name type="scientific">Deinococcus oregonensis</name>
    <dbReference type="NCBI Taxonomy" id="1805970"/>
    <lineage>
        <taxon>Bacteria</taxon>
        <taxon>Thermotogati</taxon>
        <taxon>Deinococcota</taxon>
        <taxon>Deinococci</taxon>
        <taxon>Deinococcales</taxon>
        <taxon>Deinococcaceae</taxon>
        <taxon>Deinococcus</taxon>
    </lineage>
</organism>
<evidence type="ECO:0000256" key="6">
    <source>
        <dbReference type="ARBA" id="ARBA00022490"/>
    </source>
</evidence>
<dbReference type="EMBL" id="JBHLYR010000013">
    <property type="protein sequence ID" value="MFB9991302.1"/>
    <property type="molecule type" value="Genomic_DNA"/>
</dbReference>
<keyword evidence="7 14" id="KW-0378">Hydrolase</keyword>
<feature type="domain" description="Glycosyl hydrolase family 13 catalytic" evidence="15">
    <location>
        <begin position="83"/>
        <end position="460"/>
    </location>
</feature>
<evidence type="ECO:0000256" key="11">
    <source>
        <dbReference type="ARBA" id="ARBA00033284"/>
    </source>
</evidence>
<comment type="catalytic activity">
    <reaction evidence="12 14">
        <text>hydrolysis of (1-&gt;4)-alpha-D-glucosidic linkage in 4-alpha-D-[(1-&gt;4)-alpha-D-glucanosyl]n trehalose to yield trehalose and (1-&gt;4)-alpha-D-glucan.</text>
        <dbReference type="EC" id="3.2.1.141"/>
    </reaction>
</comment>
<proteinExistence type="inferred from homology"/>
<evidence type="ECO:0000256" key="5">
    <source>
        <dbReference type="ARBA" id="ARBA00015938"/>
    </source>
</evidence>
<dbReference type="SUPFAM" id="SSF81296">
    <property type="entry name" value="E set domains"/>
    <property type="match status" value="1"/>
</dbReference>
<dbReference type="PANTHER" id="PTHR43651">
    <property type="entry name" value="1,4-ALPHA-GLUCAN-BRANCHING ENZYME"/>
    <property type="match status" value="1"/>
</dbReference>
<evidence type="ECO:0000256" key="14">
    <source>
        <dbReference type="PIRNR" id="PIRNR006337"/>
    </source>
</evidence>
<dbReference type="Proteomes" id="UP001589733">
    <property type="component" value="Unassembled WGS sequence"/>
</dbReference>
<dbReference type="PANTHER" id="PTHR43651:SF11">
    <property type="entry name" value="MALTO-OLIGOSYLTREHALOSE TREHALOHYDROLASE"/>
    <property type="match status" value="1"/>
</dbReference>
<keyword evidence="8" id="KW-0119">Carbohydrate metabolism</keyword>
<comment type="subcellular location">
    <subcellularLocation>
        <location evidence="1">Cytoplasm</location>
    </subcellularLocation>
</comment>
<reference evidence="16 17" key="1">
    <citation type="submission" date="2024-09" db="EMBL/GenBank/DDBJ databases">
        <authorList>
            <person name="Sun Q."/>
            <person name="Mori K."/>
        </authorList>
    </citation>
    <scope>NUCLEOTIDE SEQUENCE [LARGE SCALE GENOMIC DNA]</scope>
    <source>
        <strain evidence="16 17">JCM 13503</strain>
    </source>
</reference>
<dbReference type="InterPro" id="IPR014756">
    <property type="entry name" value="Ig_E-set"/>
</dbReference>
<dbReference type="InterPro" id="IPR013780">
    <property type="entry name" value="Glyco_hydro_b"/>
</dbReference>
<evidence type="ECO:0000256" key="10">
    <source>
        <dbReference type="ARBA" id="ARBA00032057"/>
    </source>
</evidence>
<dbReference type="InterPro" id="IPR017853">
    <property type="entry name" value="GH"/>
</dbReference>
<dbReference type="CDD" id="cd02853">
    <property type="entry name" value="E_set_MTHase_like_N"/>
    <property type="match status" value="1"/>
</dbReference>
<dbReference type="Gene3D" id="2.60.40.1180">
    <property type="entry name" value="Golgi alpha-mannosidase II"/>
    <property type="match status" value="1"/>
</dbReference>
<dbReference type="SMART" id="SM00642">
    <property type="entry name" value="Aamy"/>
    <property type="match status" value="1"/>
</dbReference>
<dbReference type="Gene3D" id="1.10.10.760">
    <property type="entry name" value="E-set domains of sugar-utilizing enzymes"/>
    <property type="match status" value="1"/>
</dbReference>
<dbReference type="Gene3D" id="2.60.40.10">
    <property type="entry name" value="Immunoglobulins"/>
    <property type="match status" value="1"/>
</dbReference>
<evidence type="ECO:0000313" key="16">
    <source>
        <dbReference type="EMBL" id="MFB9991302.1"/>
    </source>
</evidence>
<dbReference type="InterPro" id="IPR013783">
    <property type="entry name" value="Ig-like_fold"/>
</dbReference>
<comment type="caution">
    <text evidence="16">The sequence shown here is derived from an EMBL/GenBank/DDBJ whole genome shotgun (WGS) entry which is preliminary data.</text>
</comment>
<evidence type="ECO:0000256" key="8">
    <source>
        <dbReference type="ARBA" id="ARBA00023277"/>
    </source>
</evidence>
<dbReference type="RefSeq" id="WP_380006092.1">
    <property type="nucleotide sequence ID" value="NZ_JBHLYR010000013.1"/>
</dbReference>
<evidence type="ECO:0000256" key="4">
    <source>
        <dbReference type="ARBA" id="ARBA00012268"/>
    </source>
</evidence>
<evidence type="ECO:0000259" key="15">
    <source>
        <dbReference type="SMART" id="SM00642"/>
    </source>
</evidence>
<accession>A0ABV6AUX1</accession>
<keyword evidence="6" id="KW-0963">Cytoplasm</keyword>
<dbReference type="InterPro" id="IPR012768">
    <property type="entry name" value="Trehalose_TreZ"/>
</dbReference>
<evidence type="ECO:0000256" key="3">
    <source>
        <dbReference type="ARBA" id="ARBA00008061"/>
    </source>
</evidence>
<evidence type="ECO:0000313" key="17">
    <source>
        <dbReference type="Proteomes" id="UP001589733"/>
    </source>
</evidence>
<gene>
    <name evidence="16" type="primary">treZ</name>
    <name evidence="16" type="ORF">ACFFLM_04825</name>
</gene>
<keyword evidence="17" id="KW-1185">Reference proteome</keyword>
<comment type="pathway">
    <text evidence="2 14">Glycan biosynthesis; trehalose biosynthesis.</text>
</comment>
<dbReference type="NCBIfam" id="TIGR02402">
    <property type="entry name" value="trehalose_TreZ"/>
    <property type="match status" value="1"/>
</dbReference>
<dbReference type="InterPro" id="IPR044901">
    <property type="entry name" value="Trehalose_TreZ_E-set_sf"/>
</dbReference>
<dbReference type="PIRSF" id="PIRSF006337">
    <property type="entry name" value="Trehalose_TreZ"/>
    <property type="match status" value="1"/>
</dbReference>
<dbReference type="InterPro" id="IPR006047">
    <property type="entry name" value="GH13_cat_dom"/>
</dbReference>
<dbReference type="Gene3D" id="3.20.20.80">
    <property type="entry name" value="Glycosidases"/>
    <property type="match status" value="1"/>
</dbReference>
<sequence length="605" mass="67926">MPVTSFSERSVSLSAPPLGSFLSDHGLTFRLWSSHARHAAVVLYSGLEEQERRALTPVGQGIFEATFPDLTSGTQYKFEVEGQVYPDPYARWLPHGVHGPATVLESEYSFQHARPQRRPDELVIYELHIGTFTPEGTYRAAAERLPHLRDLGVTCLELLPLSSFPGRWGWGYDGVAHFAPFAPYGTPEELQAFVDQAHGYGLTVLLDMVYNHFGPDGNYLSAYSPEYFTSAHSTPWGAAPDYTNPLMRRLALDSALHWLQTYGFDGFRLDATHAIVDSSEEHLLSELAQLVHQYGSDHDSRLFLFCEDDRNLPDLVTHDGMDGVWADDFHHQVRVLLTGQRDGYYAGYQLSVTDLARCIERGWLYEGQYWLPGQHHPRGRRADALEAFNFVYCIQNHDQIGNRAWGERLQDDAGQAGFWAASVLLLFLPMTPLLFQGQEWMAQTSFQFFSDHQGELGRLVSEGRKAEFAGFEAFGQGAGGAAVPDPQDMGTFQNSKLDWSELAQDRHAQTLTLYQNLLRLRRDDPVLSQSSRQTLRAGSYGDLLWVERRHAGERRIALVNFSDQPVPLSELDPLALGRALPLLRTGEEHPTVIGGKEAVIFAAFL</sequence>
<evidence type="ECO:0000256" key="12">
    <source>
        <dbReference type="ARBA" id="ARBA00034013"/>
    </source>
</evidence>
<dbReference type="SUPFAM" id="SSF51445">
    <property type="entry name" value="(Trans)glycosidases"/>
    <property type="match status" value="1"/>
</dbReference>
<comment type="similarity">
    <text evidence="3 14">Belongs to the glycosyl hydrolase 13 family.</text>
</comment>
<keyword evidence="9 14" id="KW-0326">Glycosidase</keyword>
<dbReference type="Pfam" id="PF00128">
    <property type="entry name" value="Alpha-amylase"/>
    <property type="match status" value="1"/>
</dbReference>
<evidence type="ECO:0000256" key="7">
    <source>
        <dbReference type="ARBA" id="ARBA00022801"/>
    </source>
</evidence>
<dbReference type="CDD" id="cd11325">
    <property type="entry name" value="AmyAc_GTHase"/>
    <property type="match status" value="1"/>
</dbReference>
<name>A0ABV6AUX1_9DEIO</name>